<evidence type="ECO:0000256" key="1">
    <source>
        <dbReference type="SAM" id="Phobius"/>
    </source>
</evidence>
<feature type="transmembrane region" description="Helical" evidence="1">
    <location>
        <begin position="32"/>
        <end position="51"/>
    </location>
</feature>
<dbReference type="InParanoid" id="E8MZ85"/>
<gene>
    <name evidence="2" type="ordered locus">ANT_01940</name>
</gene>
<keyword evidence="1" id="KW-0812">Transmembrane</keyword>
<proteinExistence type="predicted"/>
<evidence type="ECO:0000313" key="3">
    <source>
        <dbReference type="Proteomes" id="UP000008922"/>
    </source>
</evidence>
<dbReference type="RefSeq" id="WP_013558626.1">
    <property type="nucleotide sequence ID" value="NC_014960.1"/>
</dbReference>
<dbReference type="AlphaFoldDB" id="E8MZ85"/>
<feature type="transmembrane region" description="Helical" evidence="1">
    <location>
        <begin position="121"/>
        <end position="142"/>
    </location>
</feature>
<sequence>MNPLSRIRAPADQPLQDGYTRTLEALRHEERLLAVCLPLLLLAVLVLFIPAVGGLGSPPLRPLLTAINLTGILLTLLTLWLARNLLERIRARVEACREMETRLCLPALQESSVLDTHPLNLLFSALIILLLGGWILHLIVVWSL</sequence>
<reference evidence="2 3" key="1">
    <citation type="submission" date="2010-12" db="EMBL/GenBank/DDBJ databases">
        <title>Whole genome sequence of Anaerolinea thermophila UNI-1.</title>
        <authorList>
            <person name="Narita-Yamada S."/>
            <person name="Kishi E."/>
            <person name="Watanabe Y."/>
            <person name="Takasaki K."/>
            <person name="Ankai A."/>
            <person name="Oguchi A."/>
            <person name="Fukui S."/>
            <person name="Takahashi M."/>
            <person name="Yashiro I."/>
            <person name="Hosoyama A."/>
            <person name="Sekiguchi Y."/>
            <person name="Hanada S."/>
            <person name="Fujita N."/>
        </authorList>
    </citation>
    <scope>NUCLEOTIDE SEQUENCE [LARGE SCALE GENOMIC DNA]</scope>
    <source>
        <strain evidence="3">DSM 14523 / JCM 11388 / NBRC 100420 / UNI-1</strain>
    </source>
</reference>
<protein>
    <submittedName>
        <fullName evidence="2">Uncharacterized protein</fullName>
    </submittedName>
</protein>
<dbReference type="EMBL" id="AP012029">
    <property type="protein sequence ID" value="BAJ62228.1"/>
    <property type="molecule type" value="Genomic_DNA"/>
</dbReference>
<keyword evidence="1" id="KW-0472">Membrane</keyword>
<evidence type="ECO:0000313" key="2">
    <source>
        <dbReference type="EMBL" id="BAJ62228.1"/>
    </source>
</evidence>
<keyword evidence="3" id="KW-1185">Reference proteome</keyword>
<dbReference type="Proteomes" id="UP000008922">
    <property type="component" value="Chromosome"/>
</dbReference>
<dbReference type="KEGG" id="atm:ANT_01940"/>
<dbReference type="STRING" id="926569.ANT_01940"/>
<feature type="transmembrane region" description="Helical" evidence="1">
    <location>
        <begin position="63"/>
        <end position="82"/>
    </location>
</feature>
<name>E8MZ85_ANATU</name>
<organism evidence="2 3">
    <name type="scientific">Anaerolinea thermophila (strain DSM 14523 / JCM 11388 / NBRC 100420 / UNI-1)</name>
    <dbReference type="NCBI Taxonomy" id="926569"/>
    <lineage>
        <taxon>Bacteria</taxon>
        <taxon>Bacillati</taxon>
        <taxon>Chloroflexota</taxon>
        <taxon>Anaerolineae</taxon>
        <taxon>Anaerolineales</taxon>
        <taxon>Anaerolineaceae</taxon>
        <taxon>Anaerolinea</taxon>
    </lineage>
</organism>
<keyword evidence="1" id="KW-1133">Transmembrane helix</keyword>
<accession>E8MZ85</accession>
<dbReference type="HOGENOM" id="CLU_1792456_0_0_0"/>